<feature type="chain" id="PRO_5020226067" description="RGS domain-containing protein" evidence="3">
    <location>
        <begin position="31"/>
        <end position="1785"/>
    </location>
</feature>
<feature type="region of interest" description="Disordered" evidence="1">
    <location>
        <begin position="794"/>
        <end position="862"/>
    </location>
</feature>
<dbReference type="EMBL" id="ML014275">
    <property type="protein sequence ID" value="RKO99564.1"/>
    <property type="molecule type" value="Genomic_DNA"/>
</dbReference>
<protein>
    <recommendedName>
        <fullName evidence="6">RGS domain-containing protein</fullName>
    </recommendedName>
</protein>
<evidence type="ECO:0008006" key="6">
    <source>
        <dbReference type="Google" id="ProtNLM"/>
    </source>
</evidence>
<keyword evidence="2" id="KW-0472">Membrane</keyword>
<feature type="region of interest" description="Disordered" evidence="1">
    <location>
        <begin position="1437"/>
        <end position="1457"/>
    </location>
</feature>
<feature type="region of interest" description="Disordered" evidence="1">
    <location>
        <begin position="1700"/>
        <end position="1728"/>
    </location>
</feature>
<organism evidence="4 5">
    <name type="scientific">Caulochytrium protostelioides</name>
    <dbReference type="NCBI Taxonomy" id="1555241"/>
    <lineage>
        <taxon>Eukaryota</taxon>
        <taxon>Fungi</taxon>
        <taxon>Fungi incertae sedis</taxon>
        <taxon>Chytridiomycota</taxon>
        <taxon>Chytridiomycota incertae sedis</taxon>
        <taxon>Chytridiomycetes</taxon>
        <taxon>Caulochytriales</taxon>
        <taxon>Caulochytriaceae</taxon>
        <taxon>Caulochytrium</taxon>
    </lineage>
</organism>
<feature type="compositionally biased region" description="Basic residues" evidence="1">
    <location>
        <begin position="829"/>
        <end position="839"/>
    </location>
</feature>
<dbReference type="Proteomes" id="UP000274922">
    <property type="component" value="Unassembled WGS sequence"/>
</dbReference>
<keyword evidence="2" id="KW-0812">Transmembrane</keyword>
<accession>A0A4P9X3H6</accession>
<feature type="transmembrane region" description="Helical" evidence="2">
    <location>
        <begin position="1745"/>
        <end position="1766"/>
    </location>
</feature>
<evidence type="ECO:0000313" key="4">
    <source>
        <dbReference type="EMBL" id="RKO99564.1"/>
    </source>
</evidence>
<gene>
    <name evidence="4" type="ORF">CXG81DRAFT_20364</name>
</gene>
<feature type="compositionally biased region" description="Low complexity" evidence="1">
    <location>
        <begin position="947"/>
        <end position="961"/>
    </location>
</feature>
<feature type="region of interest" description="Disordered" evidence="1">
    <location>
        <begin position="947"/>
        <end position="987"/>
    </location>
</feature>
<proteinExistence type="predicted"/>
<name>A0A4P9X3H6_9FUNG</name>
<keyword evidence="5" id="KW-1185">Reference proteome</keyword>
<keyword evidence="2" id="KW-1133">Transmembrane helix</keyword>
<reference evidence="5" key="1">
    <citation type="journal article" date="2018" name="Nat. Microbiol.">
        <title>Leveraging single-cell genomics to expand the fungal tree of life.</title>
        <authorList>
            <person name="Ahrendt S.R."/>
            <person name="Quandt C.A."/>
            <person name="Ciobanu D."/>
            <person name="Clum A."/>
            <person name="Salamov A."/>
            <person name="Andreopoulos B."/>
            <person name="Cheng J.F."/>
            <person name="Woyke T."/>
            <person name="Pelin A."/>
            <person name="Henrissat B."/>
            <person name="Reynolds N.K."/>
            <person name="Benny G.L."/>
            <person name="Smith M.E."/>
            <person name="James T.Y."/>
            <person name="Grigoriev I.V."/>
        </authorList>
    </citation>
    <scope>NUCLEOTIDE SEQUENCE [LARGE SCALE GENOMIC DNA]</scope>
    <source>
        <strain evidence="5">ATCC 52028</strain>
    </source>
</reference>
<feature type="region of interest" description="Disordered" evidence="1">
    <location>
        <begin position="261"/>
        <end position="283"/>
    </location>
</feature>
<feature type="region of interest" description="Disordered" evidence="1">
    <location>
        <begin position="741"/>
        <end position="770"/>
    </location>
</feature>
<feature type="signal peptide" evidence="3">
    <location>
        <begin position="1"/>
        <end position="30"/>
    </location>
</feature>
<evidence type="ECO:0000256" key="1">
    <source>
        <dbReference type="SAM" id="MobiDB-lite"/>
    </source>
</evidence>
<evidence type="ECO:0000256" key="3">
    <source>
        <dbReference type="SAM" id="SignalP"/>
    </source>
</evidence>
<evidence type="ECO:0000256" key="2">
    <source>
        <dbReference type="SAM" id="Phobius"/>
    </source>
</evidence>
<evidence type="ECO:0000313" key="5">
    <source>
        <dbReference type="Proteomes" id="UP000274922"/>
    </source>
</evidence>
<keyword evidence="3" id="KW-0732">Signal</keyword>
<sequence length="1785" mass="188039">MGAQLGCPARRLMAALAMLLVLGLSPTVSAIPGTVTAAATTDAQASSPSSLHARDTAAAAALLAPRTSPYPPWSHAAHVQRVHAEQARRLAAHRDIQQAVLHLTQPDPASGAAPCWQDAQRLAVHNVVGSVAFSRDVGFALGRIYDHAALSGLSALALLDVTARDAKRQQITGQLSHAVQDHLVRTLATHPAFAKDGPRPLAAAAHRPIPLSRSGAASAMTHASVFHIIAHAYVTSAYAGPPPSKTDLMRLAAVPSSASLSSLSSVAPSTPSGRSSSGPVSWSVRPSLRLATPAPSSRAHRRLARRDDSASALIKNLLLEPNPKALFSRIAPYVNMGATMDKDVAKLPAEERGMRVFPTMDEMHVKQVIDRLRDLKLTRHTGPDADLINYIDTSAWSDFQAQVANNDFNWMTKEYAPFFLSSKEEPLWLAMTSRQRKTIPNKEAYGPFCRTLQHHDELRKEFLEFFPEHAQDYMGREIELNALKYSQAMAQEALHFVDHASERTQKRLVAKELKEEFENLMKKFFKGSFESIDTMTRPIYSIPANGADGDFWNARTLARRIEALFAHAEPGELLFKYTQLPTATTPDFIAFLCTETGLPVPKEEFLLSQKEASNAIARAALAVHKAVPTVCTNVPKLAQHRGLFLNMTKALQERIEAFTLPVVPFAEKRMSDMAFMETLAMRTAPNQSMILLLTVFFVTAVVIRPRRALACGGDRWSVMWPRGVTPKRRYGQAANATAKPCEAVQPAAPAGPTLRSTPDGPYAGSAMRRTNGDADGVVRLRPCGRRHAAAAAAAATAVTGGRRGTARHRPSSALEPCLTAPDAGAQERRRPRRHRRRRPVASAGPRTTNHGDPRRLSAPMRSTMAAAAAAAAAPAAVAAGRADATPTRRRRIAVVGTDLTGLAAAYVLALTDAYDVDVYEDGGQAAYVTAALGLPLRAAAADAAAGVGAPTGASSPAAAPTVRTEGGAARDRDPTPSGYDDATTPMRPDKEAQLDALLDTMAAMPAAPHTLRHPLDEGALVAPAPSGRAPPTRVAACARHALLHTRHADAVGFLRLLGLGHAVDTTALPVAICHGAAAAAVPAAWLCDDHPAAFPAPLTATRGAGRVPAAAPSAPSAVPLQFQYVSLGLATLVVARVVGGPRAAVGGWLAWLSAWWACLLLSVRWSVLRWQAVRARDLHYPDLKGVDVRTFLGQQGYAAPFAMALVRHIAAVTHLPVSRVLALPAAVLLEHLATDGPLPGFAVHIRASPQAVVDRCLARVRHVCYNTTVQRLTWQKTATSSSAALAVQLHVVTVGHGDSDNDGAPATEAVRTYDRVLLTQDSVTTRRLLKRTRERTALEEWPSVVDVLALGDDGHITAGPGVDLRDHVADLAKQLGRYHPTLGLHMTRFHAVAADNAAPAAAASLTLATAYTPTPETDAQQLEGLPPPRAASLDVDARADGRSPTQSGASSPAPLSRATTGSALSLLAACPDATPAMAAARGIAVGGGGGVTAAYESHDHVAVCLAAPDRTSWHNPCVAAGAAPRASSAVVPPPSDELAAWTLHVAPEWDALRTAATLTGDAVPSCVPAVPTASIAQAADKAQAAARAAALARGLPAVRLAGAYLAPGLDPTAGALEVARWAVAQTLRALPPVGDAPLKSDRRAADVAAAAPDADPRLPEAARLWLDAAALAERRAARYGGSSQARRAAVRDAADAGRAVWETDDADADGANAADDGGEKGKDEGAAAAAARAARRRVAMDAAPARLPVMAGLALAALAILANWVYLDLTGQYAANETLTGRRAL</sequence>